<dbReference type="GO" id="GO:0031369">
    <property type="term" value="F:translation initiation factor binding"/>
    <property type="evidence" value="ECO:0007669"/>
    <property type="project" value="InterPro"/>
</dbReference>
<evidence type="ECO:0000256" key="3">
    <source>
        <dbReference type="ARBA" id="ARBA00022917"/>
    </source>
</evidence>
<organism evidence="6 7">
    <name type="scientific">Synchytrium endobioticum</name>
    <dbReference type="NCBI Taxonomy" id="286115"/>
    <lineage>
        <taxon>Eukaryota</taxon>
        <taxon>Fungi</taxon>
        <taxon>Fungi incertae sedis</taxon>
        <taxon>Chytridiomycota</taxon>
        <taxon>Chytridiomycota incertae sedis</taxon>
        <taxon>Chytridiomycetes</taxon>
        <taxon>Synchytriales</taxon>
        <taxon>Synchytriaceae</taxon>
        <taxon>Synchytrium</taxon>
    </lineage>
</organism>
<dbReference type="GO" id="GO:0001732">
    <property type="term" value="P:formation of cytoplasmic translation initiation complex"/>
    <property type="evidence" value="ECO:0007669"/>
    <property type="project" value="UniProtKB-UniRule"/>
</dbReference>
<evidence type="ECO:0000256" key="1">
    <source>
        <dbReference type="ARBA" id="ARBA00022490"/>
    </source>
</evidence>
<dbReference type="InterPro" id="IPR037518">
    <property type="entry name" value="MPN"/>
</dbReference>
<dbReference type="GO" id="GO:0008237">
    <property type="term" value="F:metallopeptidase activity"/>
    <property type="evidence" value="ECO:0007669"/>
    <property type="project" value="InterPro"/>
</dbReference>
<dbReference type="InterPro" id="IPR024969">
    <property type="entry name" value="EIF3F/CSN6-like_C"/>
</dbReference>
<dbReference type="Pfam" id="PF13012">
    <property type="entry name" value="MitMem_reg"/>
    <property type="match status" value="1"/>
</dbReference>
<evidence type="ECO:0000256" key="2">
    <source>
        <dbReference type="ARBA" id="ARBA00022540"/>
    </source>
</evidence>
<dbReference type="EMBL" id="QEAN01000010">
    <property type="protein sequence ID" value="TPX53984.1"/>
    <property type="molecule type" value="Genomic_DNA"/>
</dbReference>
<dbReference type="AlphaFoldDB" id="A0A507DQK0"/>
<keyword evidence="2 4" id="KW-0396">Initiation factor</keyword>
<dbReference type="PROSITE" id="PS50249">
    <property type="entry name" value="MPN"/>
    <property type="match status" value="1"/>
</dbReference>
<dbReference type="GO" id="GO:0071541">
    <property type="term" value="C:eukaryotic translation initiation factor 3 complex, eIF3m"/>
    <property type="evidence" value="ECO:0007669"/>
    <property type="project" value="TreeGrafter"/>
</dbReference>
<dbReference type="GO" id="GO:0016282">
    <property type="term" value="C:eukaryotic 43S preinitiation complex"/>
    <property type="evidence" value="ECO:0007669"/>
    <property type="project" value="UniProtKB-UniRule"/>
</dbReference>
<comment type="subcellular location">
    <subcellularLocation>
        <location evidence="4">Cytoplasm</location>
    </subcellularLocation>
</comment>
<protein>
    <recommendedName>
        <fullName evidence="4">Eukaryotic translation initiation factor 3 subunit F</fullName>
        <shortName evidence="4">eIF3f</shortName>
    </recommendedName>
</protein>
<dbReference type="Gene3D" id="3.40.140.10">
    <property type="entry name" value="Cytidine Deaminase, domain 2"/>
    <property type="match status" value="1"/>
</dbReference>
<sequence>MDAAANTYHSASSGNGTCTTTDSFLHLQFPLSSAVQHQSTSCATSVHPVVLFSIIDHYLRRTEAAQRVIGILLGVRSDDGLEIEVRNSFPLPVTEKSTAANGDAEDASDAAGEDVVVDMDYLSQMYNLHQTVNAKEVVVGWYATTGSNSTSDITEKSVYLQEFFANETVPHQPIHLVVDTTSMTSPDKSSSSPTMGLRAYTSSPLGIPDQSINTAGRMFLQVPCELKNYDSEKAGLDIISIAKNHASQSSGLLSDMDNLERSIVQVRQMLDTVGDYVDAVIAGRVKPNRAIGRYLMDAVSSIPKVGPTEFERLFNNHLQDLLMVIYLANLTKSQLAIAERLQNLL</sequence>
<dbReference type="HAMAP" id="MF_03005">
    <property type="entry name" value="eIF3f"/>
    <property type="match status" value="1"/>
</dbReference>
<accession>A0A507DQK0</accession>
<comment type="similarity">
    <text evidence="4">Belongs to the eIF-3 subunit F family.</text>
</comment>
<keyword evidence="3 4" id="KW-0648">Protein biosynthesis</keyword>
<dbReference type="InterPro" id="IPR027531">
    <property type="entry name" value="eIF3f"/>
</dbReference>
<dbReference type="STRING" id="286115.A0A507DQK0"/>
<dbReference type="GO" id="GO:0003743">
    <property type="term" value="F:translation initiation factor activity"/>
    <property type="evidence" value="ECO:0007669"/>
    <property type="project" value="UniProtKB-UniRule"/>
</dbReference>
<comment type="caution">
    <text evidence="6">The sequence shown here is derived from an EMBL/GenBank/DDBJ whole genome shotgun (WGS) entry which is preliminary data.</text>
</comment>
<dbReference type="SMART" id="SM00232">
    <property type="entry name" value="JAB_MPN"/>
    <property type="match status" value="1"/>
</dbReference>
<dbReference type="Proteomes" id="UP000317494">
    <property type="component" value="Unassembled WGS sequence"/>
</dbReference>
<evidence type="ECO:0000259" key="5">
    <source>
        <dbReference type="PROSITE" id="PS50249"/>
    </source>
</evidence>
<dbReference type="PANTHER" id="PTHR10540">
    <property type="entry name" value="EUKARYOTIC TRANSLATION INITIATION FACTOR 3 SUBUNIT F-RELATED"/>
    <property type="match status" value="1"/>
</dbReference>
<dbReference type="PANTHER" id="PTHR10540:SF6">
    <property type="entry name" value="EUKARYOTIC TRANSLATION INITIATION FACTOR 3 SUBUNIT F"/>
    <property type="match status" value="1"/>
</dbReference>
<keyword evidence="1 4" id="KW-0963">Cytoplasm</keyword>
<evidence type="ECO:0000313" key="7">
    <source>
        <dbReference type="Proteomes" id="UP000317494"/>
    </source>
</evidence>
<comment type="subunit">
    <text evidence="4">Component of the eukaryotic translation initiation factor 3 (eIF-3) complex.</text>
</comment>
<name>A0A507DQK0_9FUNG</name>
<evidence type="ECO:0000256" key="4">
    <source>
        <dbReference type="HAMAP-Rule" id="MF_03005"/>
    </source>
</evidence>
<dbReference type="VEuPathDB" id="FungiDB:SeMB42_g00508"/>
<proteinExistence type="inferred from homology"/>
<dbReference type="CDD" id="cd08064">
    <property type="entry name" value="MPN_eIF3f"/>
    <property type="match status" value="1"/>
</dbReference>
<dbReference type="Pfam" id="PF01398">
    <property type="entry name" value="JAB"/>
    <property type="match status" value="1"/>
</dbReference>
<dbReference type="GO" id="GO:0033290">
    <property type="term" value="C:eukaryotic 48S preinitiation complex"/>
    <property type="evidence" value="ECO:0007669"/>
    <property type="project" value="UniProtKB-UniRule"/>
</dbReference>
<gene>
    <name evidence="6" type="ORF">SeMB42_g00508</name>
</gene>
<feature type="domain" description="MPN" evidence="5">
    <location>
        <begin position="44"/>
        <end position="206"/>
    </location>
</feature>
<reference evidence="6 7" key="1">
    <citation type="journal article" date="2019" name="Sci. Rep.">
        <title>Comparative genomics of chytrid fungi reveal insights into the obligate biotrophic and pathogenic lifestyle of Synchytrium endobioticum.</title>
        <authorList>
            <person name="van de Vossenberg B.T.L.H."/>
            <person name="Warris S."/>
            <person name="Nguyen H.D.T."/>
            <person name="van Gent-Pelzer M.P.E."/>
            <person name="Joly D.L."/>
            <person name="van de Geest H.C."/>
            <person name="Bonants P.J.M."/>
            <person name="Smith D.S."/>
            <person name="Levesque C.A."/>
            <person name="van der Lee T.A.J."/>
        </authorList>
    </citation>
    <scope>NUCLEOTIDE SEQUENCE [LARGE SCALE GENOMIC DNA]</scope>
    <source>
        <strain evidence="6 7">MB42</strain>
    </source>
</reference>
<keyword evidence="7" id="KW-1185">Reference proteome</keyword>
<dbReference type="InterPro" id="IPR000555">
    <property type="entry name" value="JAMM/MPN+_dom"/>
</dbReference>
<evidence type="ECO:0000313" key="6">
    <source>
        <dbReference type="EMBL" id="TPX53984.1"/>
    </source>
</evidence>
<comment type="function">
    <text evidence="4">Component of the eukaryotic translation initiation factor 3 (eIF-3) complex, which is involved in protein synthesis of a specialized repertoire of mRNAs and, together with other initiation factors, stimulates binding of mRNA and methionyl-tRNAi to the 40S ribosome. The eIF-3 complex specifically targets and initiates translation of a subset of mRNAs involved in cell proliferation.</text>
</comment>